<evidence type="ECO:0000313" key="10">
    <source>
        <dbReference type="Xenbase" id="XB-GENE-6037382"/>
    </source>
</evidence>
<proteinExistence type="predicted"/>
<dbReference type="AGR" id="Xenbase:XB-GENE-6037382"/>
<evidence type="ECO:0000256" key="6">
    <source>
        <dbReference type="SAM" id="MobiDB-lite"/>
    </source>
</evidence>
<evidence type="ECO:0000256" key="1">
    <source>
        <dbReference type="ARBA" id="ARBA00004613"/>
    </source>
</evidence>
<name>A0A8J1J875_XENTR</name>
<evidence type="ECO:0000259" key="7">
    <source>
        <dbReference type="PROSITE" id="PS51233"/>
    </source>
</evidence>
<feature type="domain" description="VWFD" evidence="7">
    <location>
        <begin position="375"/>
        <end position="549"/>
    </location>
</feature>
<dbReference type="Pfam" id="PF25962">
    <property type="entry name" value="TIL_OTOGL_Mucin"/>
    <property type="match status" value="1"/>
</dbReference>
<gene>
    <name evidence="9 10" type="primary">muc19</name>
</gene>
<dbReference type="PROSITE" id="PS51233">
    <property type="entry name" value="VWFD"/>
    <property type="match status" value="2"/>
</dbReference>
<dbReference type="PANTHER" id="PTHR11339">
    <property type="entry name" value="EXTRACELLULAR MATRIX GLYCOPROTEIN RELATED"/>
    <property type="match status" value="1"/>
</dbReference>
<feature type="region of interest" description="Disordered" evidence="6">
    <location>
        <begin position="1"/>
        <end position="34"/>
    </location>
</feature>
<dbReference type="Pfam" id="PF01826">
    <property type="entry name" value="TIL"/>
    <property type="match status" value="1"/>
</dbReference>
<dbReference type="Pfam" id="PF08742">
    <property type="entry name" value="C8"/>
    <property type="match status" value="2"/>
</dbReference>
<keyword evidence="8" id="KW-1185">Reference proteome</keyword>
<dbReference type="SUPFAM" id="SSF57567">
    <property type="entry name" value="Serine protease inhibitors"/>
    <property type="match status" value="3"/>
</dbReference>
<dbReference type="CTD" id="283463"/>
<organism evidence="8 9">
    <name type="scientific">Xenopus tropicalis</name>
    <name type="common">Western clawed frog</name>
    <name type="synonym">Silurana tropicalis</name>
    <dbReference type="NCBI Taxonomy" id="8364"/>
    <lineage>
        <taxon>Eukaryota</taxon>
        <taxon>Metazoa</taxon>
        <taxon>Chordata</taxon>
        <taxon>Craniata</taxon>
        <taxon>Vertebrata</taxon>
        <taxon>Euteleostomi</taxon>
        <taxon>Amphibia</taxon>
        <taxon>Batrachia</taxon>
        <taxon>Anura</taxon>
        <taxon>Pipoidea</taxon>
        <taxon>Pipidae</taxon>
        <taxon>Xenopodinae</taxon>
        <taxon>Xenopus</taxon>
        <taxon>Silurana</taxon>
    </lineage>
</organism>
<dbReference type="Pfam" id="PF00094">
    <property type="entry name" value="VWD"/>
    <property type="match status" value="3"/>
</dbReference>
<dbReference type="CDD" id="cd19941">
    <property type="entry name" value="TIL"/>
    <property type="match status" value="3"/>
</dbReference>
<keyword evidence="4" id="KW-1015">Disulfide bond</keyword>
<dbReference type="SMART" id="SM00832">
    <property type="entry name" value="C8"/>
    <property type="match status" value="2"/>
</dbReference>
<protein>
    <submittedName>
        <fullName evidence="9">Mucin-19</fullName>
    </submittedName>
</protein>
<dbReference type="RefSeq" id="XP_031754067.1">
    <property type="nucleotide sequence ID" value="XM_031898207.1"/>
</dbReference>
<dbReference type="KEGG" id="xtr:100487865"/>
<feature type="compositionally biased region" description="Low complexity" evidence="6">
    <location>
        <begin position="1"/>
        <end position="13"/>
    </location>
</feature>
<dbReference type="PANTHER" id="PTHR11339:SF404">
    <property type="entry name" value="MUCIN-19"/>
    <property type="match status" value="1"/>
</dbReference>
<sequence length="1196" mass="133426">MSPPSSSGSSGELTVEEGLEEKESTSASPEENRLTGECATWGMLSYRAINGKIFNCESQSTISFGRQCGENPEFNVEIKRNKEGNFETLWGQISGVEFEYVDGDILVNGNKISEEQYNSKLVTLSKNGRQMKFYDNQENVIFSWNKNQFSLKLRKAYEVCGLCEGFKNNQDQKEFFERHITERNGETTIITPDPDPEDEGTKYCSKTILKWFSSLDYGSASTDDYIKACACEYNCSENDKRACTCSTLSELARMSGNEGCSDSLRLWRQDENVICVVPQQCPENQIYDECAPNLKPSCSNQEPLKEKGVVGGCACPEGLVVNDTGKSKKCIPKSSCPCTFDGKIYQSGETRQSICNSACICNSGTWNCSKESCPGTCKVEEGISITTYDGNTYSIHGNCDYVFSMHTNWLVYAVLSQREDDQSSTIITSVTLVLNPGNQESKFKCSSDGVVEYEKITNQNFFQSDQLGFYRSGSSILVQTNLNVNMLIQTGKTMQFYISVPSTGYQDTKGLCGSFNSKAEDDFQTDQHMTESSPETFAVFWRLSTCLNPVSPTCIDLKKETFASLHCSQLKDPNGAFATCHSALPYETYYEKCMHLTCVSQYMTTSMCTELKNYAMACAEKGIYIRDWNNELCKEECPNNQVLDYHYVSCYQTCFSLSYGDTCIREGIKTSICGCSEGLYLRADGVCVPKEDCDCHLAYGTLKAQEPIVINERNCACINGHVQCPMDENNTSEICTGGAQFVDCSFPNSRRRTELRCNSRHLQFWHDEGECKPGCYCPEPLVRNSNGHCIDPSDCPCSFGGNDYENGKHLRYSCNDCVCNKGTWDCTKNKCKTQCDIYGDGVLQTFDKLWYNYDGICQYILVQDNCNQAKGTFTISVQSVACCQDGLTCARKALISIQNTNIILQDGQVKTENLGNHSVNNSGNPYSIYEVGLFKVVELAFGITVLWDGNTRVSIIANPEWHGKLCGLCGNNNEDLKDEFMAKDGSVSPSKGKFANTWKTDQSCQDTDVQTSPCDRNYYCKPWALKKCQIIKGNAFKDCHNKVPSEPFYQACMREACACDVEGKYFGFCTSVAMYAEACSRAGVCVQWRTPEVCPVYCEYFNQHGECTWHYKPCGSKPVKTCHNQAMGSNLSTYLEGCYAKCSEKAPYLDENMKKCVPLSKCSCSHKGQVITANGHITDEHGRKCHCVKGSVTCTD</sequence>
<keyword evidence="2" id="KW-0964">Secreted</keyword>
<evidence type="ECO:0000256" key="2">
    <source>
        <dbReference type="ARBA" id="ARBA00022525"/>
    </source>
</evidence>
<dbReference type="GO" id="GO:0031012">
    <property type="term" value="C:extracellular matrix"/>
    <property type="evidence" value="ECO:0000318"/>
    <property type="project" value="GO_Central"/>
</dbReference>
<feature type="domain" description="VWFD" evidence="7">
    <location>
        <begin position="833"/>
        <end position="1005"/>
    </location>
</feature>
<dbReference type="Proteomes" id="UP000008143">
    <property type="component" value="Chromosome 3"/>
</dbReference>
<accession>A0A8J1J875</accession>
<keyword evidence="3" id="KW-0677">Repeat</keyword>
<dbReference type="GO" id="GO:0005615">
    <property type="term" value="C:extracellular space"/>
    <property type="evidence" value="ECO:0000318"/>
    <property type="project" value="GO_Central"/>
</dbReference>
<evidence type="ECO:0000313" key="8">
    <source>
        <dbReference type="Proteomes" id="UP000008143"/>
    </source>
</evidence>
<dbReference type="SMART" id="SM00216">
    <property type="entry name" value="VWD"/>
    <property type="match status" value="3"/>
</dbReference>
<evidence type="ECO:0000256" key="4">
    <source>
        <dbReference type="ARBA" id="ARBA00023157"/>
    </source>
</evidence>
<dbReference type="SMART" id="SM00215">
    <property type="entry name" value="VWC_out"/>
    <property type="match status" value="2"/>
</dbReference>
<dbReference type="Gene3D" id="2.10.25.10">
    <property type="entry name" value="Laminin"/>
    <property type="match status" value="3"/>
</dbReference>
<evidence type="ECO:0000313" key="9">
    <source>
        <dbReference type="RefSeq" id="XP_031754067.1"/>
    </source>
</evidence>
<dbReference type="InterPro" id="IPR001007">
    <property type="entry name" value="VWF_dom"/>
</dbReference>
<dbReference type="InterPro" id="IPR001846">
    <property type="entry name" value="VWF_type-D"/>
</dbReference>
<dbReference type="OrthoDB" id="6262482at2759"/>
<dbReference type="InterPro" id="IPR050780">
    <property type="entry name" value="Mucin_vWF_Thrombospondin_sf"/>
</dbReference>
<reference evidence="9" key="1">
    <citation type="submission" date="2025-08" db="UniProtKB">
        <authorList>
            <consortium name="RefSeq"/>
        </authorList>
    </citation>
    <scope>IDENTIFICATION</scope>
    <source>
        <strain evidence="9">Nigerian</strain>
        <tissue evidence="9">Liver and blood</tissue>
    </source>
</reference>
<dbReference type="InterPro" id="IPR036084">
    <property type="entry name" value="Ser_inhib-like_sf"/>
</dbReference>
<dbReference type="SUPFAM" id="SSF57603">
    <property type="entry name" value="FnI-like domain"/>
    <property type="match status" value="1"/>
</dbReference>
<dbReference type="InterPro" id="IPR002919">
    <property type="entry name" value="TIL_dom"/>
</dbReference>
<dbReference type="OMA" id="WRTGLCD"/>
<comment type="subcellular location">
    <subcellularLocation>
        <location evidence="1">Secreted</location>
    </subcellularLocation>
</comment>
<dbReference type="GeneID" id="100487865"/>
<dbReference type="Xenbase" id="XB-GENE-6037382">
    <property type="gene designation" value="muc19"/>
</dbReference>
<dbReference type="AlphaFoldDB" id="A0A8J1J875"/>
<evidence type="ECO:0000256" key="3">
    <source>
        <dbReference type="ARBA" id="ARBA00022737"/>
    </source>
</evidence>
<evidence type="ECO:0000256" key="5">
    <source>
        <dbReference type="ARBA" id="ARBA00023180"/>
    </source>
</evidence>
<keyword evidence="5" id="KW-0325">Glycoprotein</keyword>
<dbReference type="InterPro" id="IPR058753">
    <property type="entry name" value="TIL_OTOGL_Mucin"/>
</dbReference>
<dbReference type="InterPro" id="IPR014853">
    <property type="entry name" value="VWF/SSPO/ZAN-like_Cys-rich_dom"/>
</dbReference>
<dbReference type="GO" id="GO:0005201">
    <property type="term" value="F:extracellular matrix structural constituent"/>
    <property type="evidence" value="ECO:0000318"/>
    <property type="project" value="GO_Central"/>
</dbReference>